<dbReference type="NCBIfam" id="TIGR01512">
    <property type="entry name" value="ATPase-IB2_Cd"/>
    <property type="match status" value="1"/>
</dbReference>
<accession>A0A6J7HW09</accession>
<keyword evidence="3 6" id="KW-0812">Transmembrane</keyword>
<dbReference type="PROSITE" id="PS00154">
    <property type="entry name" value="ATPASE_E1_E2"/>
    <property type="match status" value="1"/>
</dbReference>
<evidence type="ECO:0000256" key="4">
    <source>
        <dbReference type="ARBA" id="ARBA00022989"/>
    </source>
</evidence>
<gene>
    <name evidence="8" type="ORF">UFOPK3684_00398</name>
</gene>
<keyword evidence="5 6" id="KW-0472">Membrane</keyword>
<dbReference type="InterPro" id="IPR023214">
    <property type="entry name" value="HAD_sf"/>
</dbReference>
<evidence type="ECO:0000256" key="6">
    <source>
        <dbReference type="SAM" id="Phobius"/>
    </source>
</evidence>
<dbReference type="InterPro" id="IPR036412">
    <property type="entry name" value="HAD-like_sf"/>
</dbReference>
<feature type="transmembrane region" description="Helical" evidence="6">
    <location>
        <begin position="246"/>
        <end position="270"/>
    </location>
</feature>
<dbReference type="GO" id="GO:0005524">
    <property type="term" value="F:ATP binding"/>
    <property type="evidence" value="ECO:0007669"/>
    <property type="project" value="InterPro"/>
</dbReference>
<dbReference type="Gene3D" id="3.40.1110.10">
    <property type="entry name" value="Calcium-transporting ATPase, cytoplasmic domain N"/>
    <property type="match status" value="1"/>
</dbReference>
<feature type="transmembrane region" description="Helical" evidence="6">
    <location>
        <begin position="56"/>
        <end position="82"/>
    </location>
</feature>
<dbReference type="Gene3D" id="3.40.50.1000">
    <property type="entry name" value="HAD superfamily/HAD-like"/>
    <property type="match status" value="1"/>
</dbReference>
<dbReference type="SUPFAM" id="SSF81665">
    <property type="entry name" value="Calcium ATPase, transmembrane domain M"/>
    <property type="match status" value="1"/>
</dbReference>
<feature type="transmembrane region" description="Helical" evidence="6">
    <location>
        <begin position="221"/>
        <end position="240"/>
    </location>
</feature>
<reference evidence="8" key="1">
    <citation type="submission" date="2020-05" db="EMBL/GenBank/DDBJ databases">
        <authorList>
            <person name="Chiriac C."/>
            <person name="Salcher M."/>
            <person name="Ghai R."/>
            <person name="Kavagutti S V."/>
        </authorList>
    </citation>
    <scope>NUCLEOTIDE SEQUENCE</scope>
</reference>
<feature type="transmembrane region" description="Helical" evidence="6">
    <location>
        <begin position="546"/>
        <end position="565"/>
    </location>
</feature>
<evidence type="ECO:0000259" key="7">
    <source>
        <dbReference type="Pfam" id="PF00122"/>
    </source>
</evidence>
<dbReference type="PRINTS" id="PR00120">
    <property type="entry name" value="HATPASE"/>
</dbReference>
<sequence length="595" mass="61888">MSEKLFNRGLLLTTFLGLACGFLNKNIWGLSLILGLVPALLWVMQDLRRKSFSSDVLAVISLLATLLTGELFAGAVISLMLASGRVLENWAEGQADRELRSLLSRVPHSARVVTSTGEIEEIDAASIKPKDHLLIRAGEITPVDGELLGQATLDESALTGEPLPRVRNINELILSGVLNAGDAFEYVATGTAEESTYAGVIKLVKSAQARTAPGVRIANQWATAFVPVALITAGLAWAISGDLKRGVAVLVAATPCPLILAVPISIVAGLSKAAKHGAVIKGGAVLEALARAEVVLLDKTGTITHGGPLINEIVASDEATRDEILQIAASIDQYSHNIIAKALVLSAKDSGLKLLTVSGVKEVPGHHISGSINGHDITVGQLTQAAPSWLTLTHPLVVAVSRDGVLIGAIGLSDPLRPESKDLIAKLRLAGVQRIALLTGDRDSTAQEVAAAVGITEVNSQLSAQEKLDITERFMHDATGSVIVVGDGINDAPALAMAHVGVAMGARGATAASEAADVVIVEDSLDHLVFAINIAKRARGKAMQSAIIGMSLSFVVMLAGAFGLATASEGALAQECIDVIAILWALTTLQEPFAS</sequence>
<dbReference type="PROSITE" id="PS51257">
    <property type="entry name" value="PROKAR_LIPOPROTEIN"/>
    <property type="match status" value="1"/>
</dbReference>
<evidence type="ECO:0000256" key="3">
    <source>
        <dbReference type="ARBA" id="ARBA00022692"/>
    </source>
</evidence>
<dbReference type="InterPro" id="IPR018303">
    <property type="entry name" value="ATPase_P-typ_P_site"/>
</dbReference>
<dbReference type="SUPFAM" id="SSF56784">
    <property type="entry name" value="HAD-like"/>
    <property type="match status" value="1"/>
</dbReference>
<organism evidence="8">
    <name type="scientific">freshwater metagenome</name>
    <dbReference type="NCBI Taxonomy" id="449393"/>
    <lineage>
        <taxon>unclassified sequences</taxon>
        <taxon>metagenomes</taxon>
        <taxon>ecological metagenomes</taxon>
    </lineage>
</organism>
<dbReference type="AlphaFoldDB" id="A0A6J7HW09"/>
<dbReference type="GO" id="GO:0019829">
    <property type="term" value="F:ATPase-coupled monoatomic cation transmembrane transporter activity"/>
    <property type="evidence" value="ECO:0007669"/>
    <property type="project" value="InterPro"/>
</dbReference>
<dbReference type="EMBL" id="CAFBMZ010000018">
    <property type="protein sequence ID" value="CAB4921040.1"/>
    <property type="molecule type" value="Genomic_DNA"/>
</dbReference>
<dbReference type="InterPro" id="IPR051014">
    <property type="entry name" value="Cation_Transport_ATPase_IB"/>
</dbReference>
<dbReference type="InterPro" id="IPR023298">
    <property type="entry name" value="ATPase_P-typ_TM_dom_sf"/>
</dbReference>
<dbReference type="NCBIfam" id="TIGR01494">
    <property type="entry name" value="ATPase_P-type"/>
    <property type="match status" value="1"/>
</dbReference>
<feature type="domain" description="P-type ATPase A" evidence="7">
    <location>
        <begin position="106"/>
        <end position="205"/>
    </location>
</feature>
<name>A0A6J7HW09_9ZZZZ</name>
<feature type="transmembrane region" description="Helical" evidence="6">
    <location>
        <begin position="28"/>
        <end position="44"/>
    </location>
</feature>
<dbReference type="InterPro" id="IPR059000">
    <property type="entry name" value="ATPase_P-type_domA"/>
</dbReference>
<evidence type="ECO:0000256" key="5">
    <source>
        <dbReference type="ARBA" id="ARBA00023136"/>
    </source>
</evidence>
<dbReference type="PANTHER" id="PTHR48085">
    <property type="entry name" value="CADMIUM/ZINC-TRANSPORTING ATPASE HMA2-RELATED"/>
    <property type="match status" value="1"/>
</dbReference>
<dbReference type="PANTHER" id="PTHR48085:SF5">
    <property type="entry name" value="CADMIUM_ZINC-TRANSPORTING ATPASE HMA4-RELATED"/>
    <property type="match status" value="1"/>
</dbReference>
<dbReference type="SUPFAM" id="SSF81653">
    <property type="entry name" value="Calcium ATPase, transduction domain A"/>
    <property type="match status" value="1"/>
</dbReference>
<evidence type="ECO:0000256" key="2">
    <source>
        <dbReference type="ARBA" id="ARBA00006024"/>
    </source>
</evidence>
<protein>
    <submittedName>
        <fullName evidence="8">Unannotated protein</fullName>
    </submittedName>
</protein>
<dbReference type="PRINTS" id="PR00119">
    <property type="entry name" value="CATATPASE"/>
</dbReference>
<dbReference type="InterPro" id="IPR001757">
    <property type="entry name" value="P_typ_ATPase"/>
</dbReference>
<dbReference type="NCBIfam" id="TIGR01525">
    <property type="entry name" value="ATPase-IB_hvy"/>
    <property type="match status" value="1"/>
</dbReference>
<dbReference type="GO" id="GO:0016020">
    <property type="term" value="C:membrane"/>
    <property type="evidence" value="ECO:0007669"/>
    <property type="project" value="UniProtKB-SubCell"/>
</dbReference>
<dbReference type="Pfam" id="PF00702">
    <property type="entry name" value="Hydrolase"/>
    <property type="match status" value="1"/>
</dbReference>
<evidence type="ECO:0000256" key="1">
    <source>
        <dbReference type="ARBA" id="ARBA00004370"/>
    </source>
</evidence>
<comment type="similarity">
    <text evidence="2">Belongs to the cation transport ATPase (P-type) (TC 3.A.3) family. Type IB subfamily.</text>
</comment>
<dbReference type="InterPro" id="IPR027256">
    <property type="entry name" value="P-typ_ATPase_IB"/>
</dbReference>
<dbReference type="GO" id="GO:0016887">
    <property type="term" value="F:ATP hydrolysis activity"/>
    <property type="evidence" value="ECO:0007669"/>
    <property type="project" value="InterPro"/>
</dbReference>
<evidence type="ECO:0000313" key="8">
    <source>
        <dbReference type="EMBL" id="CAB4921040.1"/>
    </source>
</evidence>
<proteinExistence type="inferred from homology"/>
<comment type="subcellular location">
    <subcellularLocation>
        <location evidence="1">Membrane</location>
    </subcellularLocation>
</comment>
<dbReference type="InterPro" id="IPR023299">
    <property type="entry name" value="ATPase_P-typ_cyto_dom_N"/>
</dbReference>
<dbReference type="InterPro" id="IPR008250">
    <property type="entry name" value="ATPase_P-typ_transduc_dom_A_sf"/>
</dbReference>
<keyword evidence="4 6" id="KW-1133">Transmembrane helix</keyword>
<dbReference type="Gene3D" id="2.70.150.10">
    <property type="entry name" value="Calcium-transporting ATPase, cytoplasmic transduction domain A"/>
    <property type="match status" value="1"/>
</dbReference>
<dbReference type="GO" id="GO:0015086">
    <property type="term" value="F:cadmium ion transmembrane transporter activity"/>
    <property type="evidence" value="ECO:0007669"/>
    <property type="project" value="TreeGrafter"/>
</dbReference>
<dbReference type="Pfam" id="PF00122">
    <property type="entry name" value="E1-E2_ATPase"/>
    <property type="match status" value="1"/>
</dbReference>